<protein>
    <submittedName>
        <fullName evidence="1">Uncharacterized protein</fullName>
    </submittedName>
</protein>
<sequence>MLCFTKTYLSCLLRPERVAVLFAATVLATPSTDAGTLIYDQEVTENVIVGSGIGNGGFTVDRDNGVELGLRGKVRYNASGDPENTFNSNGDGTYTFQAGGYGSSTRAKWNFDWSINSDMAGTSGVKLDDLTYLLEMDFDPASTTNFLSFDPINVSFADHGIGDNLTGKSNGDKATDATSYSQLIGTKNLAQNSWNLDFFDDPTHPFNANVPGTFDIRLTAFDGTTQVAQAAIQINTVPEPASILAFVGIGVCAVATQRRRKSRRVTQA</sequence>
<organism evidence="1 2">
    <name type="scientific">Allorhodopirellula solitaria</name>
    <dbReference type="NCBI Taxonomy" id="2527987"/>
    <lineage>
        <taxon>Bacteria</taxon>
        <taxon>Pseudomonadati</taxon>
        <taxon>Planctomycetota</taxon>
        <taxon>Planctomycetia</taxon>
        <taxon>Pirellulales</taxon>
        <taxon>Pirellulaceae</taxon>
        <taxon>Allorhodopirellula</taxon>
    </lineage>
</organism>
<dbReference type="AlphaFoldDB" id="A0A5C5WX89"/>
<name>A0A5C5WX89_9BACT</name>
<keyword evidence="2" id="KW-1185">Reference proteome</keyword>
<dbReference type="RefSeq" id="WP_146393845.1">
    <property type="nucleotide sequence ID" value="NZ_SJPK01000027.1"/>
</dbReference>
<dbReference type="InterPro" id="IPR013424">
    <property type="entry name" value="Ice-binding_C"/>
</dbReference>
<evidence type="ECO:0000313" key="2">
    <source>
        <dbReference type="Proteomes" id="UP000318053"/>
    </source>
</evidence>
<dbReference type="EMBL" id="SJPK01000027">
    <property type="protein sequence ID" value="TWT55336.1"/>
    <property type="molecule type" value="Genomic_DNA"/>
</dbReference>
<proteinExistence type="predicted"/>
<gene>
    <name evidence="1" type="ORF">CA85_49630</name>
</gene>
<comment type="caution">
    <text evidence="1">The sequence shown here is derived from an EMBL/GenBank/DDBJ whole genome shotgun (WGS) entry which is preliminary data.</text>
</comment>
<evidence type="ECO:0000313" key="1">
    <source>
        <dbReference type="EMBL" id="TWT55336.1"/>
    </source>
</evidence>
<dbReference type="Proteomes" id="UP000318053">
    <property type="component" value="Unassembled WGS sequence"/>
</dbReference>
<reference evidence="1 2" key="1">
    <citation type="submission" date="2019-02" db="EMBL/GenBank/DDBJ databases">
        <title>Deep-cultivation of Planctomycetes and their phenomic and genomic characterization uncovers novel biology.</title>
        <authorList>
            <person name="Wiegand S."/>
            <person name="Jogler M."/>
            <person name="Boedeker C."/>
            <person name="Pinto D."/>
            <person name="Vollmers J."/>
            <person name="Rivas-Marin E."/>
            <person name="Kohn T."/>
            <person name="Peeters S.H."/>
            <person name="Heuer A."/>
            <person name="Rast P."/>
            <person name="Oberbeckmann S."/>
            <person name="Bunk B."/>
            <person name="Jeske O."/>
            <person name="Meyerdierks A."/>
            <person name="Storesund J.E."/>
            <person name="Kallscheuer N."/>
            <person name="Luecker S."/>
            <person name="Lage O.M."/>
            <person name="Pohl T."/>
            <person name="Merkel B.J."/>
            <person name="Hornburger P."/>
            <person name="Mueller R.-W."/>
            <person name="Bruemmer F."/>
            <person name="Labrenz M."/>
            <person name="Spormann A.M."/>
            <person name="Op Den Camp H."/>
            <person name="Overmann J."/>
            <person name="Amann R."/>
            <person name="Jetten M.S.M."/>
            <person name="Mascher T."/>
            <person name="Medema M.H."/>
            <person name="Devos D.P."/>
            <person name="Kaster A.-K."/>
            <person name="Ovreas L."/>
            <person name="Rohde M."/>
            <person name="Galperin M.Y."/>
            <person name="Jogler C."/>
        </authorList>
    </citation>
    <scope>NUCLEOTIDE SEQUENCE [LARGE SCALE GENOMIC DNA]</scope>
    <source>
        <strain evidence="1 2">CA85</strain>
    </source>
</reference>
<dbReference type="NCBIfam" id="TIGR02595">
    <property type="entry name" value="PEP_CTERM"/>
    <property type="match status" value="1"/>
</dbReference>
<dbReference type="OrthoDB" id="280680at2"/>
<accession>A0A5C5WX89</accession>